<dbReference type="KEGG" id="kbi:30211235"/>
<evidence type="ECO:0000313" key="5">
    <source>
        <dbReference type="Proteomes" id="UP000092730"/>
    </source>
</evidence>
<dbReference type="GeneID" id="30211235"/>
<evidence type="ECO:0000256" key="1">
    <source>
        <dbReference type="SAM" id="Phobius"/>
    </source>
</evidence>
<evidence type="ECO:0000259" key="2">
    <source>
        <dbReference type="Pfam" id="PF00557"/>
    </source>
</evidence>
<dbReference type="Pfam" id="PF00557">
    <property type="entry name" value="Peptidase_M24"/>
    <property type="match status" value="1"/>
</dbReference>
<feature type="transmembrane region" description="Helical" evidence="1">
    <location>
        <begin position="82"/>
        <end position="101"/>
    </location>
</feature>
<keyword evidence="1" id="KW-0472">Membrane</keyword>
<evidence type="ECO:0000313" key="3">
    <source>
        <dbReference type="EMBL" id="OCF23852.1"/>
    </source>
</evidence>
<dbReference type="PANTHER" id="PTHR46112">
    <property type="entry name" value="AMINOPEPTIDASE"/>
    <property type="match status" value="1"/>
</dbReference>
<keyword evidence="5" id="KW-1185">Reference proteome</keyword>
<reference evidence="3" key="3">
    <citation type="submission" date="2014-01" db="EMBL/GenBank/DDBJ databases">
        <title>Evolution of pathogenesis and genome organization in the Tremellales.</title>
        <authorList>
            <person name="Cuomo C."/>
            <person name="Litvintseva A."/>
            <person name="Heitman J."/>
            <person name="Chen Y."/>
            <person name="Sun S."/>
            <person name="Springer D."/>
            <person name="Dromer F."/>
            <person name="Young S."/>
            <person name="Zeng Q."/>
            <person name="Chapman S."/>
            <person name="Gujja S."/>
            <person name="Saif S."/>
            <person name="Birren B."/>
        </authorList>
    </citation>
    <scope>NUCLEOTIDE SEQUENCE</scope>
    <source>
        <strain evidence="3">CBS 10118</strain>
    </source>
</reference>
<organism evidence="3">
    <name type="scientific">Kwoniella bestiolae CBS 10118</name>
    <dbReference type="NCBI Taxonomy" id="1296100"/>
    <lineage>
        <taxon>Eukaryota</taxon>
        <taxon>Fungi</taxon>
        <taxon>Dikarya</taxon>
        <taxon>Basidiomycota</taxon>
        <taxon>Agaricomycotina</taxon>
        <taxon>Tremellomycetes</taxon>
        <taxon>Tremellales</taxon>
        <taxon>Cryptococcaceae</taxon>
        <taxon>Kwoniella</taxon>
    </lineage>
</organism>
<dbReference type="Proteomes" id="UP000092730">
    <property type="component" value="Chromosome 6"/>
</dbReference>
<reference evidence="4" key="4">
    <citation type="submission" date="2024-02" db="EMBL/GenBank/DDBJ databases">
        <title>Comparative genomics of Cryptococcus and Kwoniella reveals pathogenesis evolution and contrasting modes of karyotype evolution via chromosome fusion or intercentromeric recombination.</title>
        <authorList>
            <person name="Coelho M.A."/>
            <person name="David-Palma M."/>
            <person name="Shea T."/>
            <person name="Bowers K."/>
            <person name="McGinley-Smith S."/>
            <person name="Mohammad A.W."/>
            <person name="Gnirke A."/>
            <person name="Yurkov A.M."/>
            <person name="Nowrousian M."/>
            <person name="Sun S."/>
            <person name="Cuomo C.A."/>
            <person name="Heitman J."/>
        </authorList>
    </citation>
    <scope>NUCLEOTIDE SEQUENCE</scope>
    <source>
        <strain evidence="4">CBS 10118</strain>
    </source>
</reference>
<dbReference type="VEuPathDB" id="FungiDB:I302_06836"/>
<dbReference type="EMBL" id="CP144546">
    <property type="protein sequence ID" value="WVW85385.1"/>
    <property type="molecule type" value="Genomic_DNA"/>
</dbReference>
<accession>A0A1B9FYK2</accession>
<dbReference type="InterPro" id="IPR036005">
    <property type="entry name" value="Creatinase/aminopeptidase-like"/>
</dbReference>
<name>A0A1B9FYK2_9TREE</name>
<proteinExistence type="predicted"/>
<dbReference type="Gene3D" id="3.90.230.10">
    <property type="entry name" value="Creatinase/methionine aminopeptidase superfamily"/>
    <property type="match status" value="1"/>
</dbReference>
<dbReference type="EMBL" id="KI894023">
    <property type="protein sequence ID" value="OCF23852.1"/>
    <property type="molecule type" value="Genomic_DNA"/>
</dbReference>
<dbReference type="InterPro" id="IPR000994">
    <property type="entry name" value="Pept_M24"/>
</dbReference>
<dbReference type="STRING" id="1296100.A0A1B9FYK2"/>
<dbReference type="InterPro" id="IPR050659">
    <property type="entry name" value="Peptidase_M24B"/>
</dbReference>
<dbReference type="RefSeq" id="XP_019044922.1">
    <property type="nucleotide sequence ID" value="XM_019193445.1"/>
</dbReference>
<dbReference type="OrthoDB" id="9995434at2759"/>
<sequence>MFCIPPHLQEEVHRPRYDHQFLAFSISDDQPLLKARTLVQIDNPVYLGGVEITEPSQWGKGDLEKQSYDLPRRSPKNKKGRIPILFRIGLILSFFILHLILHPFSLSLPFSKHISVPPLDPSFISHCHSLLSPPDGLYATRLDKLSSILQNGVAWISEPSPSTSYFTAFSPSSWHLSERPFLIAIHNSSITILTPSFETLRASLVVNDLPLEVREKVEWVEWREDESPYSVLSSYLAQRGVGGFMLDDGVRQFVGRGLKRDMKAENKGGLEDEIRGLRERKEGWEVGLMRCANQFTLHAIRKTRQRMYIGISESQTSKILEEEMGRTGMVGGEGLVLFGENAALPHGSGTDRKLTKKDLVLIDAGGKWGGYVSDITRTFALPSSTIPKSHIKLWETVRQAQIAPYELLNSSNGTLTFGDLDKSARAVVSNWKNGDSLSLSTSKDSIDYSIFTHRLGHGIGLEGHESPYVIQGPQGEREIEVGNVFSLEPGIYLPSNGHEVNGLKGIGVRLEDCVVLTRGDDGTWGGEWLSGPVEGWGDI</sequence>
<dbReference type="PANTHER" id="PTHR46112:SF2">
    <property type="entry name" value="XAA-PRO AMINOPEPTIDASE P-RELATED"/>
    <property type="match status" value="1"/>
</dbReference>
<keyword evidence="1" id="KW-0812">Transmembrane</keyword>
<evidence type="ECO:0000313" key="4">
    <source>
        <dbReference type="EMBL" id="WVW85385.1"/>
    </source>
</evidence>
<dbReference type="AlphaFoldDB" id="A0A1B9FYK2"/>
<reference evidence="4" key="2">
    <citation type="submission" date="2013-07" db="EMBL/GenBank/DDBJ databases">
        <authorList>
            <consortium name="The Broad Institute Genome Sequencing Platform"/>
            <person name="Cuomo C."/>
            <person name="Litvintseva A."/>
            <person name="Chen Y."/>
            <person name="Heitman J."/>
            <person name="Sun S."/>
            <person name="Springer D."/>
            <person name="Dromer F."/>
            <person name="Young S.K."/>
            <person name="Zeng Q."/>
            <person name="Gargeya S."/>
            <person name="Fitzgerald M."/>
            <person name="Abouelleil A."/>
            <person name="Alvarado L."/>
            <person name="Berlin A.M."/>
            <person name="Chapman S.B."/>
            <person name="Dewar J."/>
            <person name="Goldberg J."/>
            <person name="Griggs A."/>
            <person name="Gujja S."/>
            <person name="Hansen M."/>
            <person name="Howarth C."/>
            <person name="Imamovic A."/>
            <person name="Larimer J."/>
            <person name="McCowan C."/>
            <person name="Murphy C."/>
            <person name="Pearson M."/>
            <person name="Priest M."/>
            <person name="Roberts A."/>
            <person name="Saif S."/>
            <person name="Shea T."/>
            <person name="Sykes S."/>
            <person name="Wortman J."/>
            <person name="Nusbaum C."/>
            <person name="Birren B."/>
        </authorList>
    </citation>
    <scope>NUCLEOTIDE SEQUENCE</scope>
    <source>
        <strain evidence="4">CBS 10118</strain>
    </source>
</reference>
<protein>
    <recommendedName>
        <fullName evidence="2">Peptidase M24 domain-containing protein</fullName>
    </recommendedName>
</protein>
<dbReference type="SUPFAM" id="SSF55920">
    <property type="entry name" value="Creatinase/aminopeptidase"/>
    <property type="match status" value="1"/>
</dbReference>
<keyword evidence="1" id="KW-1133">Transmembrane helix</keyword>
<dbReference type="Gene3D" id="3.40.350.10">
    <property type="entry name" value="Creatinase/prolidase N-terminal domain"/>
    <property type="match status" value="1"/>
</dbReference>
<gene>
    <name evidence="3" type="ORF">I302_06836</name>
    <name evidence="4" type="ORF">I302_107423</name>
</gene>
<feature type="domain" description="Peptidase M24" evidence="2">
    <location>
        <begin position="288"/>
        <end position="517"/>
    </location>
</feature>
<dbReference type="InterPro" id="IPR029149">
    <property type="entry name" value="Creatin/AminoP/Spt16_N"/>
</dbReference>
<reference evidence="3" key="1">
    <citation type="submission" date="2013-07" db="EMBL/GenBank/DDBJ databases">
        <title>The Genome Sequence of Cryptococcus bestiolae CBS10118.</title>
        <authorList>
            <consortium name="The Broad Institute Genome Sequencing Platform"/>
            <person name="Cuomo C."/>
            <person name="Litvintseva A."/>
            <person name="Chen Y."/>
            <person name="Heitman J."/>
            <person name="Sun S."/>
            <person name="Springer D."/>
            <person name="Dromer F."/>
            <person name="Young S.K."/>
            <person name="Zeng Q."/>
            <person name="Gargeya S."/>
            <person name="Fitzgerald M."/>
            <person name="Abouelleil A."/>
            <person name="Alvarado L."/>
            <person name="Berlin A.M."/>
            <person name="Chapman S.B."/>
            <person name="Dewar J."/>
            <person name="Goldberg J."/>
            <person name="Griggs A."/>
            <person name="Gujja S."/>
            <person name="Hansen M."/>
            <person name="Howarth C."/>
            <person name="Imamovic A."/>
            <person name="Larimer J."/>
            <person name="McCowan C."/>
            <person name="Murphy C."/>
            <person name="Pearson M."/>
            <person name="Priest M."/>
            <person name="Roberts A."/>
            <person name="Saif S."/>
            <person name="Shea T."/>
            <person name="Sykes S."/>
            <person name="Wortman J."/>
            <person name="Nusbaum C."/>
            <person name="Birren B."/>
        </authorList>
    </citation>
    <scope>NUCLEOTIDE SEQUENCE [LARGE SCALE GENOMIC DNA]</scope>
    <source>
        <strain evidence="3">CBS 10118</strain>
    </source>
</reference>